<organism evidence="2">
    <name type="scientific">bioreactor metagenome</name>
    <dbReference type="NCBI Taxonomy" id="1076179"/>
    <lineage>
        <taxon>unclassified sequences</taxon>
        <taxon>metagenomes</taxon>
        <taxon>ecological metagenomes</taxon>
    </lineage>
</organism>
<proteinExistence type="predicted"/>
<accession>A0A645AQ79</accession>
<dbReference type="EMBL" id="VSSQ01015090">
    <property type="protein sequence ID" value="MPM55056.1"/>
    <property type="molecule type" value="Genomic_DNA"/>
</dbReference>
<evidence type="ECO:0000313" key="2">
    <source>
        <dbReference type="EMBL" id="MPM55056.1"/>
    </source>
</evidence>
<gene>
    <name evidence="2" type="ORF">SDC9_101841</name>
</gene>
<protein>
    <submittedName>
        <fullName evidence="2">Uncharacterized protein</fullName>
    </submittedName>
</protein>
<feature type="region of interest" description="Disordered" evidence="1">
    <location>
        <begin position="1"/>
        <end position="25"/>
    </location>
</feature>
<dbReference type="AlphaFoldDB" id="A0A645AQ79"/>
<name>A0A645AQ79_9ZZZZ</name>
<sequence>MGFCPGDFLGPASADSHQGVPGLPPGPADRLSAFFVRHGGDGAAHKHRPVAVLRRIHKFRAGVGKGVCEGFALILVRTAAQGIDPDFLTFETVHHSVQRQLPTSR</sequence>
<comment type="caution">
    <text evidence="2">The sequence shown here is derived from an EMBL/GenBank/DDBJ whole genome shotgun (WGS) entry which is preliminary data.</text>
</comment>
<evidence type="ECO:0000256" key="1">
    <source>
        <dbReference type="SAM" id="MobiDB-lite"/>
    </source>
</evidence>
<reference evidence="2" key="1">
    <citation type="submission" date="2019-08" db="EMBL/GenBank/DDBJ databases">
        <authorList>
            <person name="Kucharzyk K."/>
            <person name="Murdoch R.W."/>
            <person name="Higgins S."/>
            <person name="Loffler F."/>
        </authorList>
    </citation>
    <scope>NUCLEOTIDE SEQUENCE</scope>
</reference>